<protein>
    <submittedName>
        <fullName evidence="3">Zinc finger protein STOP1-like protein</fullName>
    </submittedName>
</protein>
<evidence type="ECO:0000259" key="2">
    <source>
        <dbReference type="Pfam" id="PF23118"/>
    </source>
</evidence>
<dbReference type="Gene3D" id="3.30.160.60">
    <property type="entry name" value="Classic Zinc Finger"/>
    <property type="match status" value="1"/>
</dbReference>
<reference evidence="3 4" key="3">
    <citation type="submission" date="2019-11" db="EMBL/GenBank/DDBJ databases">
        <title>A de novo genome assembly of a pear dwarfing rootstock.</title>
        <authorList>
            <person name="Wang F."/>
            <person name="Wang J."/>
            <person name="Li S."/>
            <person name="Zhang Y."/>
            <person name="Fang M."/>
            <person name="Ma L."/>
            <person name="Zhao Y."/>
            <person name="Jiang S."/>
        </authorList>
    </citation>
    <scope>NUCLEOTIDE SEQUENCE [LARGE SCALE GENOMIC DNA]</scope>
    <source>
        <strain evidence="3">S2</strain>
        <tissue evidence="3">Leaf</tissue>
    </source>
</reference>
<keyword evidence="4" id="KW-1185">Reference proteome</keyword>
<name>A0A5N5GQB6_9ROSA</name>
<dbReference type="Proteomes" id="UP000327157">
    <property type="component" value="Chromosome 15"/>
</dbReference>
<dbReference type="OrthoDB" id="1738257at2759"/>
<dbReference type="Pfam" id="PF23118">
    <property type="entry name" value="zf-C2H2_STOP2_C"/>
    <property type="match status" value="1"/>
</dbReference>
<dbReference type="AlphaFoldDB" id="A0A5N5GQB6"/>
<sequence>MYSCNRCNKKSFSVVADLKSHLKHCGEARWRCTCGTSFSRKSKLFGHMALFEGHMPAVEDEKSGGGSKVVTAMEQDDDEEEEEEDEEEGMTTSSKGRELNSSSNIYEDIEFSDELLNGFGSIDDYFLEDMLTDL</sequence>
<dbReference type="GO" id="GO:0010447">
    <property type="term" value="P:response to acidic pH"/>
    <property type="evidence" value="ECO:0007669"/>
    <property type="project" value="InterPro"/>
</dbReference>
<feature type="compositionally biased region" description="Polar residues" evidence="1">
    <location>
        <begin position="90"/>
        <end position="101"/>
    </location>
</feature>
<reference evidence="4" key="2">
    <citation type="submission" date="2019-10" db="EMBL/GenBank/DDBJ databases">
        <title>A de novo genome assembly of a pear dwarfing rootstock.</title>
        <authorList>
            <person name="Wang F."/>
            <person name="Wang J."/>
            <person name="Li S."/>
            <person name="Zhang Y."/>
            <person name="Fang M."/>
            <person name="Ma L."/>
            <person name="Zhao Y."/>
            <person name="Jiang S."/>
        </authorList>
    </citation>
    <scope>NUCLEOTIDE SEQUENCE [LARGE SCALE GENOMIC DNA]</scope>
</reference>
<dbReference type="InterPro" id="IPR058196">
    <property type="entry name" value="zf-C2H2_STOP1/2_C"/>
</dbReference>
<evidence type="ECO:0000313" key="3">
    <source>
        <dbReference type="EMBL" id="KAB2617468.1"/>
    </source>
</evidence>
<reference evidence="3 4" key="1">
    <citation type="submission" date="2019-09" db="EMBL/GenBank/DDBJ databases">
        <authorList>
            <person name="Ou C."/>
        </authorList>
    </citation>
    <scope>NUCLEOTIDE SEQUENCE [LARGE SCALE GENOMIC DNA]</scope>
    <source>
        <strain evidence="3">S2</strain>
        <tissue evidence="3">Leaf</tissue>
    </source>
</reference>
<dbReference type="PANTHER" id="PTHR46352">
    <property type="entry name" value="PROTEIN SENSITIVE TO PROTON RHIZOTOXICITY 1"/>
    <property type="match status" value="1"/>
</dbReference>
<accession>A0A5N5GQB6</accession>
<evidence type="ECO:0000313" key="4">
    <source>
        <dbReference type="Proteomes" id="UP000327157"/>
    </source>
</evidence>
<dbReference type="GO" id="GO:0010044">
    <property type="term" value="P:response to aluminum ion"/>
    <property type="evidence" value="ECO:0007669"/>
    <property type="project" value="InterPro"/>
</dbReference>
<dbReference type="InterPro" id="IPR044300">
    <property type="entry name" value="STOP1/2"/>
</dbReference>
<comment type="caution">
    <text evidence="3">The sequence shown here is derived from an EMBL/GenBank/DDBJ whole genome shotgun (WGS) entry which is preliminary data.</text>
</comment>
<feature type="region of interest" description="Disordered" evidence="1">
    <location>
        <begin position="57"/>
        <end position="101"/>
    </location>
</feature>
<gene>
    <name evidence="3" type="ORF">D8674_013337</name>
</gene>
<dbReference type="PANTHER" id="PTHR46352:SF14">
    <property type="entry name" value="PROTEIN SENSITIVE TO PROTON RHIZOTOXICITY 2-LIKE"/>
    <property type="match status" value="1"/>
</dbReference>
<organism evidence="3 4">
    <name type="scientific">Pyrus ussuriensis x Pyrus communis</name>
    <dbReference type="NCBI Taxonomy" id="2448454"/>
    <lineage>
        <taxon>Eukaryota</taxon>
        <taxon>Viridiplantae</taxon>
        <taxon>Streptophyta</taxon>
        <taxon>Embryophyta</taxon>
        <taxon>Tracheophyta</taxon>
        <taxon>Spermatophyta</taxon>
        <taxon>Magnoliopsida</taxon>
        <taxon>eudicotyledons</taxon>
        <taxon>Gunneridae</taxon>
        <taxon>Pentapetalae</taxon>
        <taxon>rosids</taxon>
        <taxon>fabids</taxon>
        <taxon>Rosales</taxon>
        <taxon>Rosaceae</taxon>
        <taxon>Amygdaloideae</taxon>
        <taxon>Maleae</taxon>
        <taxon>Pyrus</taxon>
    </lineage>
</organism>
<feature type="compositionally biased region" description="Acidic residues" evidence="1">
    <location>
        <begin position="74"/>
        <end position="89"/>
    </location>
</feature>
<proteinExistence type="predicted"/>
<evidence type="ECO:0000256" key="1">
    <source>
        <dbReference type="SAM" id="MobiDB-lite"/>
    </source>
</evidence>
<dbReference type="EMBL" id="SMOL01000401">
    <property type="protein sequence ID" value="KAB2617468.1"/>
    <property type="molecule type" value="Genomic_DNA"/>
</dbReference>
<feature type="domain" description="STOP1/2-like C2H2-type zinc finger" evidence="2">
    <location>
        <begin position="29"/>
        <end position="58"/>
    </location>
</feature>